<dbReference type="SUPFAM" id="SSF53335">
    <property type="entry name" value="S-adenosyl-L-methionine-dependent methyltransferases"/>
    <property type="match status" value="1"/>
</dbReference>
<dbReference type="InterPro" id="IPR001525">
    <property type="entry name" value="C5_MeTfrase"/>
</dbReference>
<reference evidence="5 6" key="1">
    <citation type="submission" date="2019-05" db="EMBL/GenBank/DDBJ databases">
        <authorList>
            <consortium name="Pathogen Informatics"/>
        </authorList>
    </citation>
    <scope>NUCLEOTIDE SEQUENCE [LARGE SCALE GENOMIC DNA]</scope>
    <source>
        <strain evidence="5 6">NCTC12971</strain>
    </source>
</reference>
<sequence length="72" mass="8285">MVVDICMRMLEPRELYNANGFPRSYIIDQDIDGTRWAKSEQVARCGNSVPPPFAEALVRVNMPHYCVWRKAA</sequence>
<dbReference type="GO" id="GO:0032259">
    <property type="term" value="P:methylation"/>
    <property type="evidence" value="ECO:0007669"/>
    <property type="project" value="UniProtKB-KW"/>
</dbReference>
<keyword evidence="1" id="KW-0489">Methyltransferase</keyword>
<keyword evidence="3" id="KW-0680">Restriction system</keyword>
<dbReference type="InterPro" id="IPR029063">
    <property type="entry name" value="SAM-dependent_MTases_sf"/>
</dbReference>
<dbReference type="Gene3D" id="3.90.120.10">
    <property type="entry name" value="DNA Methylase, subunit A, domain 2"/>
    <property type="match status" value="1"/>
</dbReference>
<dbReference type="Pfam" id="PF00145">
    <property type="entry name" value="DNA_methylase"/>
    <property type="match status" value="1"/>
</dbReference>
<evidence type="ECO:0000256" key="3">
    <source>
        <dbReference type="ARBA" id="ARBA00022747"/>
    </source>
</evidence>
<evidence type="ECO:0000256" key="4">
    <source>
        <dbReference type="ARBA" id="ARBA00047422"/>
    </source>
</evidence>
<evidence type="ECO:0000313" key="5">
    <source>
        <dbReference type="EMBL" id="VTP62121.1"/>
    </source>
</evidence>
<dbReference type="GO" id="GO:0003886">
    <property type="term" value="F:DNA (cytosine-5-)-methyltransferase activity"/>
    <property type="evidence" value="ECO:0007669"/>
    <property type="project" value="UniProtKB-EC"/>
</dbReference>
<name>A0A4U9HGC9_SERRU</name>
<dbReference type="Proteomes" id="UP000307968">
    <property type="component" value="Chromosome"/>
</dbReference>
<comment type="catalytic activity">
    <reaction evidence="4">
        <text>a 2'-deoxycytidine in DNA + S-adenosyl-L-methionine = a 5-methyl-2'-deoxycytidine in DNA + S-adenosyl-L-homocysteine + H(+)</text>
        <dbReference type="Rhea" id="RHEA:13681"/>
        <dbReference type="Rhea" id="RHEA-COMP:11369"/>
        <dbReference type="Rhea" id="RHEA-COMP:11370"/>
        <dbReference type="ChEBI" id="CHEBI:15378"/>
        <dbReference type="ChEBI" id="CHEBI:57856"/>
        <dbReference type="ChEBI" id="CHEBI:59789"/>
        <dbReference type="ChEBI" id="CHEBI:85452"/>
        <dbReference type="ChEBI" id="CHEBI:85454"/>
        <dbReference type="EC" id="2.1.1.37"/>
    </reaction>
</comment>
<dbReference type="AlphaFoldDB" id="A0A4U9HGC9"/>
<accession>A0A4U9HGC9</accession>
<evidence type="ECO:0000256" key="1">
    <source>
        <dbReference type="ARBA" id="ARBA00022603"/>
    </source>
</evidence>
<dbReference type="EMBL" id="LR590463">
    <property type="protein sequence ID" value="VTP62121.1"/>
    <property type="molecule type" value="Genomic_DNA"/>
</dbReference>
<dbReference type="GO" id="GO:0009307">
    <property type="term" value="P:DNA restriction-modification system"/>
    <property type="evidence" value="ECO:0007669"/>
    <property type="project" value="UniProtKB-KW"/>
</dbReference>
<organism evidence="5 6">
    <name type="scientific">Serratia rubidaea</name>
    <name type="common">Serratia marinorubra</name>
    <dbReference type="NCBI Taxonomy" id="61652"/>
    <lineage>
        <taxon>Bacteria</taxon>
        <taxon>Pseudomonadati</taxon>
        <taxon>Pseudomonadota</taxon>
        <taxon>Gammaproteobacteria</taxon>
        <taxon>Enterobacterales</taxon>
        <taxon>Yersiniaceae</taxon>
        <taxon>Serratia</taxon>
    </lineage>
</organism>
<gene>
    <name evidence="5" type="ORF">NCTC12971_02474</name>
</gene>
<protein>
    <submittedName>
        <fullName evidence="5">Uncharacterized protein</fullName>
    </submittedName>
</protein>
<proteinExistence type="predicted"/>
<evidence type="ECO:0000256" key="2">
    <source>
        <dbReference type="ARBA" id="ARBA00022679"/>
    </source>
</evidence>
<keyword evidence="2" id="KW-0808">Transferase</keyword>
<evidence type="ECO:0000313" key="6">
    <source>
        <dbReference type="Proteomes" id="UP000307968"/>
    </source>
</evidence>